<dbReference type="AlphaFoldDB" id="A0AAF0ZW10"/>
<evidence type="ECO:0000313" key="1">
    <source>
        <dbReference type="EMBL" id="WMV51888.1"/>
    </source>
</evidence>
<sequence length="173" mass="20110">MRRKIGGQHELSTTAPPLQKERKQLCLHINWRKSYIYPINHVPNMEEPAIILGGEVGKLPTIYLGMPLGAKSKSKGIWDSVLEKCEKKLTRWKSQYLSLRERLTCSITDQLWKIFINLRGIAWAMPSKIADTLFSWEEAGAAARNRERWRIIPSCIRWTIWKERIDVLRIGAI</sequence>
<gene>
    <name evidence="1" type="ORF">MTR67_045273</name>
</gene>
<dbReference type="EMBL" id="CP133621">
    <property type="protein sequence ID" value="WMV51888.1"/>
    <property type="molecule type" value="Genomic_DNA"/>
</dbReference>
<dbReference type="Proteomes" id="UP001234989">
    <property type="component" value="Chromosome 10"/>
</dbReference>
<proteinExistence type="predicted"/>
<organism evidence="1 2">
    <name type="scientific">Solanum verrucosum</name>
    <dbReference type="NCBI Taxonomy" id="315347"/>
    <lineage>
        <taxon>Eukaryota</taxon>
        <taxon>Viridiplantae</taxon>
        <taxon>Streptophyta</taxon>
        <taxon>Embryophyta</taxon>
        <taxon>Tracheophyta</taxon>
        <taxon>Spermatophyta</taxon>
        <taxon>Magnoliopsida</taxon>
        <taxon>eudicotyledons</taxon>
        <taxon>Gunneridae</taxon>
        <taxon>Pentapetalae</taxon>
        <taxon>asterids</taxon>
        <taxon>lamiids</taxon>
        <taxon>Solanales</taxon>
        <taxon>Solanaceae</taxon>
        <taxon>Solanoideae</taxon>
        <taxon>Solaneae</taxon>
        <taxon>Solanum</taxon>
    </lineage>
</organism>
<evidence type="ECO:0000313" key="2">
    <source>
        <dbReference type="Proteomes" id="UP001234989"/>
    </source>
</evidence>
<dbReference type="PANTHER" id="PTHR33116">
    <property type="entry name" value="REVERSE TRANSCRIPTASE ZINC-BINDING DOMAIN-CONTAINING PROTEIN-RELATED-RELATED"/>
    <property type="match status" value="1"/>
</dbReference>
<name>A0AAF0ZW10_SOLVR</name>
<reference evidence="1" key="1">
    <citation type="submission" date="2023-08" db="EMBL/GenBank/DDBJ databases">
        <title>A de novo genome assembly of Solanum verrucosum Schlechtendal, a Mexican diploid species geographically isolated from the other diploid A-genome species in potato relatives.</title>
        <authorList>
            <person name="Hosaka K."/>
        </authorList>
    </citation>
    <scope>NUCLEOTIDE SEQUENCE</scope>
    <source>
        <tissue evidence="1">Young leaves</tissue>
    </source>
</reference>
<dbReference type="PANTHER" id="PTHR33116:SF85">
    <property type="entry name" value="REVERSE TRANSCRIPTASE ZINC-BINDING DOMAIN-CONTAINING PROTEIN"/>
    <property type="match status" value="1"/>
</dbReference>
<keyword evidence="2" id="KW-1185">Reference proteome</keyword>
<accession>A0AAF0ZW10</accession>
<protein>
    <submittedName>
        <fullName evidence="1">Uncharacterized protein</fullName>
    </submittedName>
</protein>